<comment type="pathway">
    <text evidence="1">Metabolic intermediate biosynthesis; chorismate biosynthesis; chorismate from D-erythrose 4-phosphate and phosphoenolpyruvate: step 4/7.</text>
</comment>
<keyword evidence="2" id="KW-0057">Aromatic amino acid biosynthesis</keyword>
<dbReference type="CDD" id="cd01065">
    <property type="entry name" value="NAD_bind_Shikimate_DH"/>
    <property type="match status" value="1"/>
</dbReference>
<dbReference type="InterPro" id="IPR036291">
    <property type="entry name" value="NAD(P)-bd_dom_sf"/>
</dbReference>
<proteinExistence type="predicted"/>
<dbReference type="RefSeq" id="WP_259484564.1">
    <property type="nucleotide sequence ID" value="NZ_JANTEZ010000001.1"/>
</dbReference>
<dbReference type="SUPFAM" id="SSF53223">
    <property type="entry name" value="Aminoacid dehydrogenase-like, N-terminal domain"/>
    <property type="match status" value="1"/>
</dbReference>
<dbReference type="PANTHER" id="PTHR21089">
    <property type="entry name" value="SHIKIMATE DEHYDROGENASE"/>
    <property type="match status" value="1"/>
</dbReference>
<keyword evidence="2" id="KW-0028">Amino-acid biosynthesis</keyword>
<gene>
    <name evidence="4" type="ORF">NVV95_00370</name>
</gene>
<evidence type="ECO:0000313" key="5">
    <source>
        <dbReference type="Proteomes" id="UP001165580"/>
    </source>
</evidence>
<dbReference type="InterPro" id="IPR022893">
    <property type="entry name" value="Shikimate_DH_fam"/>
</dbReference>
<dbReference type="EMBL" id="JANTEZ010000001">
    <property type="protein sequence ID" value="MCS5712997.1"/>
    <property type="molecule type" value="Genomic_DNA"/>
</dbReference>
<dbReference type="InterPro" id="IPR013708">
    <property type="entry name" value="Shikimate_DH-bd_N"/>
</dbReference>
<protein>
    <submittedName>
        <fullName evidence="4">Shikimate dehydrogenase</fullName>
    </submittedName>
</protein>
<dbReference type="Pfam" id="PF08501">
    <property type="entry name" value="Shikimate_dh_N"/>
    <property type="match status" value="1"/>
</dbReference>
<evidence type="ECO:0000259" key="3">
    <source>
        <dbReference type="Pfam" id="PF08501"/>
    </source>
</evidence>
<keyword evidence="5" id="KW-1185">Reference proteome</keyword>
<reference evidence="4" key="1">
    <citation type="submission" date="2022-08" db="EMBL/GenBank/DDBJ databases">
        <authorList>
            <person name="Deng Y."/>
            <person name="Han X.-F."/>
            <person name="Zhang Y.-Q."/>
        </authorList>
    </citation>
    <scope>NUCLEOTIDE SEQUENCE</scope>
    <source>
        <strain evidence="4">CPCC 205716</strain>
    </source>
</reference>
<accession>A0ABT2GBD9</accession>
<evidence type="ECO:0000256" key="1">
    <source>
        <dbReference type="ARBA" id="ARBA00004871"/>
    </source>
</evidence>
<sequence length="306" mass="31969">MSEIFVSEGADGADEFARERLLGVLGSPIAHSQSPLLHRTAYRALGLPWHYDAHEVTTDALPAFIDGLTAEWRGLSLTMPLKETIRPLLTGVDAVAEASGAVNTVLVAEHDGRRELTGFNTDVHGIREALERAGLAEARRVMIVGGGATARSAAVAVAQLGVEHVDIVLRSPGKAGGVVEAARRAGLTSEVVALHDPGMRLLEPDLTISTLPGGVGVGVDFTEAAAPRSSGILDVAYHPWPSELATIWEEAGSPAVPGLAMLVHQAVAQIRVFVHGDPLVALDSEERILAAMLDAVGLDAAGRLLG</sequence>
<dbReference type="Gene3D" id="3.40.50.720">
    <property type="entry name" value="NAD(P)-binding Rossmann-like Domain"/>
    <property type="match status" value="1"/>
</dbReference>
<dbReference type="Proteomes" id="UP001165580">
    <property type="component" value="Unassembled WGS sequence"/>
</dbReference>
<comment type="caution">
    <text evidence="4">The sequence shown here is derived from an EMBL/GenBank/DDBJ whole genome shotgun (WGS) entry which is preliminary data.</text>
</comment>
<dbReference type="PANTHER" id="PTHR21089:SF1">
    <property type="entry name" value="BIFUNCTIONAL 3-DEHYDROQUINATE DEHYDRATASE_SHIKIMATE DEHYDROGENASE, CHLOROPLASTIC"/>
    <property type="match status" value="1"/>
</dbReference>
<organism evidence="4 5">
    <name type="scientific">Herbiconiux gentiana</name>
    <dbReference type="NCBI Taxonomy" id="2970912"/>
    <lineage>
        <taxon>Bacteria</taxon>
        <taxon>Bacillati</taxon>
        <taxon>Actinomycetota</taxon>
        <taxon>Actinomycetes</taxon>
        <taxon>Micrococcales</taxon>
        <taxon>Microbacteriaceae</taxon>
        <taxon>Herbiconiux</taxon>
    </lineage>
</organism>
<evidence type="ECO:0000313" key="4">
    <source>
        <dbReference type="EMBL" id="MCS5712997.1"/>
    </source>
</evidence>
<dbReference type="Gene3D" id="3.40.50.10860">
    <property type="entry name" value="Leucine Dehydrogenase, chain A, domain 1"/>
    <property type="match status" value="1"/>
</dbReference>
<feature type="domain" description="Shikimate dehydrogenase substrate binding N-terminal" evidence="3">
    <location>
        <begin position="24"/>
        <end position="105"/>
    </location>
</feature>
<dbReference type="SUPFAM" id="SSF51735">
    <property type="entry name" value="NAD(P)-binding Rossmann-fold domains"/>
    <property type="match status" value="1"/>
</dbReference>
<name>A0ABT2GBD9_9MICO</name>
<dbReference type="InterPro" id="IPR046346">
    <property type="entry name" value="Aminoacid_DH-like_N_sf"/>
</dbReference>
<evidence type="ECO:0000256" key="2">
    <source>
        <dbReference type="ARBA" id="ARBA00023141"/>
    </source>
</evidence>